<protein>
    <recommendedName>
        <fullName evidence="2">non-specific serine/threonine protein kinase</fullName>
        <ecNumber evidence="2">2.7.11.1</ecNumber>
    </recommendedName>
</protein>
<organism evidence="16 17">
    <name type="scientific">Mola mola</name>
    <name type="common">Ocean sunfish</name>
    <name type="synonym">Tetraodon mola</name>
    <dbReference type="NCBI Taxonomy" id="94237"/>
    <lineage>
        <taxon>Eukaryota</taxon>
        <taxon>Metazoa</taxon>
        <taxon>Chordata</taxon>
        <taxon>Craniata</taxon>
        <taxon>Vertebrata</taxon>
        <taxon>Euteleostomi</taxon>
        <taxon>Actinopterygii</taxon>
        <taxon>Neopterygii</taxon>
        <taxon>Teleostei</taxon>
        <taxon>Neoteleostei</taxon>
        <taxon>Acanthomorphata</taxon>
        <taxon>Eupercaria</taxon>
        <taxon>Tetraodontiformes</taxon>
        <taxon>Molidae</taxon>
        <taxon>Mola</taxon>
    </lineage>
</organism>
<evidence type="ECO:0000256" key="5">
    <source>
        <dbReference type="ARBA" id="ARBA00022679"/>
    </source>
</evidence>
<feature type="domain" description="Doublecortin" evidence="15">
    <location>
        <begin position="60"/>
        <end position="146"/>
    </location>
</feature>
<reference evidence="16" key="1">
    <citation type="submission" date="2025-08" db="UniProtKB">
        <authorList>
            <consortium name="Ensembl"/>
        </authorList>
    </citation>
    <scope>IDENTIFICATION</scope>
</reference>
<dbReference type="FunFam" id="1.10.510.10:FF:000066">
    <property type="entry name" value="Serine/threonine-protein kinase DCLK1 isoform 2"/>
    <property type="match status" value="1"/>
</dbReference>
<comment type="catalytic activity">
    <reaction evidence="11">
        <text>L-seryl-[protein] + ATP = O-phospho-L-seryl-[protein] + ADP + H(+)</text>
        <dbReference type="Rhea" id="RHEA:17989"/>
        <dbReference type="Rhea" id="RHEA-COMP:9863"/>
        <dbReference type="Rhea" id="RHEA-COMP:11604"/>
        <dbReference type="ChEBI" id="CHEBI:15378"/>
        <dbReference type="ChEBI" id="CHEBI:29999"/>
        <dbReference type="ChEBI" id="CHEBI:30616"/>
        <dbReference type="ChEBI" id="CHEBI:83421"/>
        <dbReference type="ChEBI" id="CHEBI:456216"/>
        <dbReference type="EC" id="2.7.11.1"/>
    </reaction>
</comment>
<evidence type="ECO:0000259" key="14">
    <source>
        <dbReference type="PROSITE" id="PS50011"/>
    </source>
</evidence>
<keyword evidence="4" id="KW-0597">Phosphoprotein</keyword>
<feature type="region of interest" description="Disordered" evidence="13">
    <location>
        <begin position="158"/>
        <end position="181"/>
    </location>
</feature>
<keyword evidence="8" id="KW-0418">Kinase</keyword>
<evidence type="ECO:0000313" key="16">
    <source>
        <dbReference type="Ensembl" id="ENSMMOP00000013769.1"/>
    </source>
</evidence>
<dbReference type="Proteomes" id="UP000261620">
    <property type="component" value="Unplaced"/>
</dbReference>
<keyword evidence="17" id="KW-1185">Reference proteome</keyword>
<dbReference type="Pfam" id="PF00069">
    <property type="entry name" value="Pkinase"/>
    <property type="match status" value="1"/>
</dbReference>
<dbReference type="EC" id="2.7.11.1" evidence="2"/>
<evidence type="ECO:0000259" key="15">
    <source>
        <dbReference type="PROSITE" id="PS50309"/>
    </source>
</evidence>
<dbReference type="FunFam" id="3.30.200.20:FF:000057">
    <property type="entry name" value="Serine/threonine-protein kinase DCLK1 isoform 2"/>
    <property type="match status" value="1"/>
</dbReference>
<evidence type="ECO:0000256" key="1">
    <source>
        <dbReference type="ARBA" id="ARBA00005354"/>
    </source>
</evidence>
<dbReference type="PROSITE" id="PS00108">
    <property type="entry name" value="PROTEIN_KINASE_ST"/>
    <property type="match status" value="1"/>
</dbReference>
<evidence type="ECO:0000256" key="13">
    <source>
        <dbReference type="SAM" id="MobiDB-lite"/>
    </source>
</evidence>
<keyword evidence="9 12" id="KW-0067">ATP-binding</keyword>
<sequence>MCKYSFGNMEMEHFDERDKGQRQGRSSARMNGVPSPTHSAHCSLYRTRTLKTLTAEKRAKKVRFYRNGDRYFNGIVYAISTDRFRTFDGLLADLTRSLSDNVNLPQGVRTIYTLDGSKKISAIDQLVEGDSYVCSSIEAYKKLDYTKNVNPNWSVNVKASSTSSRGPPSLGSAKAGASESREMKDFIRPKLVTVVRSGPRKTPAYLSTDSNTSFLCLCLQVSCLQDFFGDEDIFVACGPEKFRYQDDLMLDESGEATPLTFFLCFSVFHSFKDCAFVLNGTPASQLSTPHSGKSPSPSPTSPGSLSQSQVRRAPTAEVLVDEVPAVPPYISDRYKVGRMLGDGNFAVVRECVEHSTGREYALKIINKGKCRGKEHMIQNEVAILRRVKHPNIVLLIEEVDTYNELYLVMELVKGGDLFDAITSANRYTERDASGMLYNLANAIKYLHSLNIVHRDIKPENLLVYEHADGSKSLKLGDFGLATVVDGPLYTVCGTPTYVAPEIITETGYGLKVDIWAAGVITYILLCGFPPFRGSSDDQEVLFDQILMGQLEFPLPYWDNVSETAKELIRSMLEVEVDQRYSALQVLEHPWVTDECLCENDHQLSVAGKIKKHFNTSPKVNDTTAGVSVISLDDSFSMQRSGSLDFYQHPAMYWIRPPLLIRRGRFSDEDATRM</sequence>
<dbReference type="PROSITE" id="PS50011">
    <property type="entry name" value="PROTEIN_KINASE_DOM"/>
    <property type="match status" value="1"/>
</dbReference>
<dbReference type="GO" id="GO:0004674">
    <property type="term" value="F:protein serine/threonine kinase activity"/>
    <property type="evidence" value="ECO:0007669"/>
    <property type="project" value="UniProtKB-KW"/>
</dbReference>
<dbReference type="Gene3D" id="3.30.200.20">
    <property type="entry name" value="Phosphorylase Kinase, domain 1"/>
    <property type="match status" value="1"/>
</dbReference>
<evidence type="ECO:0000256" key="3">
    <source>
        <dbReference type="ARBA" id="ARBA00022527"/>
    </source>
</evidence>
<dbReference type="InterPro" id="IPR036572">
    <property type="entry name" value="Doublecortin_dom_sf"/>
</dbReference>
<feature type="compositionally biased region" description="Polar residues" evidence="13">
    <location>
        <begin position="23"/>
        <end position="40"/>
    </location>
</feature>
<feature type="region of interest" description="Disordered" evidence="13">
    <location>
        <begin position="286"/>
        <end position="308"/>
    </location>
</feature>
<dbReference type="AlphaFoldDB" id="A0A3Q3WWI0"/>
<evidence type="ECO:0000256" key="9">
    <source>
        <dbReference type="ARBA" id="ARBA00022840"/>
    </source>
</evidence>
<accession>A0A3Q3WWI0</accession>
<dbReference type="GO" id="GO:0007417">
    <property type="term" value="P:central nervous system development"/>
    <property type="evidence" value="ECO:0007669"/>
    <property type="project" value="UniProtKB-ARBA"/>
</dbReference>
<comment type="catalytic activity">
    <reaction evidence="10">
        <text>L-threonyl-[protein] + ATP = O-phospho-L-threonyl-[protein] + ADP + H(+)</text>
        <dbReference type="Rhea" id="RHEA:46608"/>
        <dbReference type="Rhea" id="RHEA-COMP:11060"/>
        <dbReference type="Rhea" id="RHEA-COMP:11605"/>
        <dbReference type="ChEBI" id="CHEBI:15378"/>
        <dbReference type="ChEBI" id="CHEBI:30013"/>
        <dbReference type="ChEBI" id="CHEBI:30616"/>
        <dbReference type="ChEBI" id="CHEBI:61977"/>
        <dbReference type="ChEBI" id="CHEBI:456216"/>
        <dbReference type="EC" id="2.7.11.1"/>
    </reaction>
</comment>
<feature type="compositionally biased region" description="Low complexity" evidence="13">
    <location>
        <begin position="287"/>
        <end position="308"/>
    </location>
</feature>
<dbReference type="PROSITE" id="PS00107">
    <property type="entry name" value="PROTEIN_KINASE_ATP"/>
    <property type="match status" value="1"/>
</dbReference>
<dbReference type="OMA" id="IESHEAX"/>
<dbReference type="FunFam" id="3.10.20.230:FF:000001">
    <property type="entry name" value="serine/threonine-protein kinase DCLK1 isoform X1"/>
    <property type="match status" value="1"/>
</dbReference>
<dbReference type="GO" id="GO:0035556">
    <property type="term" value="P:intracellular signal transduction"/>
    <property type="evidence" value="ECO:0007669"/>
    <property type="project" value="InterPro"/>
</dbReference>
<evidence type="ECO:0000256" key="4">
    <source>
        <dbReference type="ARBA" id="ARBA00022553"/>
    </source>
</evidence>
<dbReference type="InterPro" id="IPR008271">
    <property type="entry name" value="Ser/Thr_kinase_AS"/>
</dbReference>
<dbReference type="PROSITE" id="PS50309">
    <property type="entry name" value="DC"/>
    <property type="match status" value="1"/>
</dbReference>
<feature type="domain" description="Protein kinase" evidence="14">
    <location>
        <begin position="334"/>
        <end position="591"/>
    </location>
</feature>
<dbReference type="InterPro" id="IPR011009">
    <property type="entry name" value="Kinase-like_dom_sf"/>
</dbReference>
<dbReference type="InterPro" id="IPR017441">
    <property type="entry name" value="Protein_kinase_ATP_BS"/>
</dbReference>
<dbReference type="SUPFAM" id="SSF56112">
    <property type="entry name" value="Protein kinase-like (PK-like)"/>
    <property type="match status" value="1"/>
</dbReference>
<dbReference type="Ensembl" id="ENSMMOT00000013992.1">
    <property type="protein sequence ID" value="ENSMMOP00000013769.1"/>
    <property type="gene ID" value="ENSMMOG00000010542.1"/>
</dbReference>
<proteinExistence type="inferred from homology"/>
<evidence type="ECO:0000256" key="11">
    <source>
        <dbReference type="ARBA" id="ARBA00048679"/>
    </source>
</evidence>
<keyword evidence="5" id="KW-0808">Transferase</keyword>
<evidence type="ECO:0000256" key="6">
    <source>
        <dbReference type="ARBA" id="ARBA00022737"/>
    </source>
</evidence>
<evidence type="ECO:0000313" key="17">
    <source>
        <dbReference type="Proteomes" id="UP000261620"/>
    </source>
</evidence>
<dbReference type="PANTHER" id="PTHR24347">
    <property type="entry name" value="SERINE/THREONINE-PROTEIN KINASE"/>
    <property type="match status" value="1"/>
</dbReference>
<dbReference type="Gene3D" id="3.10.20.230">
    <property type="entry name" value="Doublecortin domain"/>
    <property type="match status" value="1"/>
</dbReference>
<dbReference type="InterPro" id="IPR003533">
    <property type="entry name" value="Doublecortin_dom"/>
</dbReference>
<dbReference type="InterPro" id="IPR000719">
    <property type="entry name" value="Prot_kinase_dom"/>
</dbReference>
<dbReference type="Pfam" id="PF03607">
    <property type="entry name" value="DCX"/>
    <property type="match status" value="1"/>
</dbReference>
<dbReference type="STRING" id="94237.ENSMMOP00000013769"/>
<keyword evidence="3" id="KW-0723">Serine/threonine-protein kinase</keyword>
<keyword evidence="7 12" id="KW-0547">Nucleotide-binding</keyword>
<dbReference type="GO" id="GO:0005524">
    <property type="term" value="F:ATP binding"/>
    <property type="evidence" value="ECO:0007669"/>
    <property type="project" value="UniProtKB-UniRule"/>
</dbReference>
<dbReference type="Gene3D" id="1.10.510.10">
    <property type="entry name" value="Transferase(Phosphotransferase) domain 1"/>
    <property type="match status" value="1"/>
</dbReference>
<evidence type="ECO:0000256" key="7">
    <source>
        <dbReference type="ARBA" id="ARBA00022741"/>
    </source>
</evidence>
<evidence type="ECO:0000256" key="12">
    <source>
        <dbReference type="PROSITE-ProRule" id="PRU10141"/>
    </source>
</evidence>
<feature type="binding site" evidence="12">
    <location>
        <position position="363"/>
    </location>
    <ligand>
        <name>ATP</name>
        <dbReference type="ChEBI" id="CHEBI:30616"/>
    </ligand>
</feature>
<reference evidence="16" key="2">
    <citation type="submission" date="2025-09" db="UniProtKB">
        <authorList>
            <consortium name="Ensembl"/>
        </authorList>
    </citation>
    <scope>IDENTIFICATION</scope>
</reference>
<feature type="region of interest" description="Disordered" evidence="13">
    <location>
        <begin position="13"/>
        <end position="40"/>
    </location>
</feature>
<keyword evidence="6" id="KW-0677">Repeat</keyword>
<comment type="similarity">
    <text evidence="1">Belongs to the protein kinase superfamily. CAMK Ser/Thr protein kinase family. CaMK subfamily.</text>
</comment>
<evidence type="ECO:0000256" key="10">
    <source>
        <dbReference type="ARBA" id="ARBA00047899"/>
    </source>
</evidence>
<name>A0A3Q3WWI0_MOLML</name>
<evidence type="ECO:0000256" key="8">
    <source>
        <dbReference type="ARBA" id="ARBA00022777"/>
    </source>
</evidence>
<dbReference type="SMART" id="SM00537">
    <property type="entry name" value="DCX"/>
    <property type="match status" value="1"/>
</dbReference>
<dbReference type="SMART" id="SM00220">
    <property type="entry name" value="S_TKc"/>
    <property type="match status" value="1"/>
</dbReference>
<dbReference type="SUPFAM" id="SSF89837">
    <property type="entry name" value="Doublecortin (DC)"/>
    <property type="match status" value="2"/>
</dbReference>
<evidence type="ECO:0000256" key="2">
    <source>
        <dbReference type="ARBA" id="ARBA00012513"/>
    </source>
</evidence>